<dbReference type="Pfam" id="PF21307">
    <property type="entry name" value="Glyco_hydro_95_C"/>
    <property type="match status" value="1"/>
</dbReference>
<dbReference type="InterPro" id="IPR049053">
    <property type="entry name" value="AFCA-like_C"/>
</dbReference>
<dbReference type="InterPro" id="IPR016518">
    <property type="entry name" value="Alpha-L-fucosidase"/>
</dbReference>
<evidence type="ECO:0000259" key="3">
    <source>
        <dbReference type="Pfam" id="PF22124"/>
    </source>
</evidence>
<gene>
    <name evidence="4" type="ORF">ACFSKL_19250</name>
</gene>
<dbReference type="SUPFAM" id="SSF48208">
    <property type="entry name" value="Six-hairpin glycosidases"/>
    <property type="match status" value="1"/>
</dbReference>
<dbReference type="EMBL" id="JBHUHR010000046">
    <property type="protein sequence ID" value="MFD2036949.1"/>
    <property type="molecule type" value="Genomic_DNA"/>
</dbReference>
<reference evidence="5" key="1">
    <citation type="journal article" date="2019" name="Int. J. Syst. Evol. Microbiol.">
        <title>The Global Catalogue of Microorganisms (GCM) 10K type strain sequencing project: providing services to taxonomists for standard genome sequencing and annotation.</title>
        <authorList>
            <consortium name="The Broad Institute Genomics Platform"/>
            <consortium name="The Broad Institute Genome Sequencing Center for Infectious Disease"/>
            <person name="Wu L."/>
            <person name="Ma J."/>
        </authorList>
    </citation>
    <scope>NUCLEOTIDE SEQUENCE [LARGE SCALE GENOMIC DNA]</scope>
    <source>
        <strain evidence="5">CGMCC 1.15180</strain>
    </source>
</reference>
<dbReference type="InterPro" id="IPR054363">
    <property type="entry name" value="GH95_cat"/>
</dbReference>
<dbReference type="InterPro" id="IPR008928">
    <property type="entry name" value="6-hairpin_glycosidase_sf"/>
</dbReference>
<evidence type="ECO:0000259" key="2">
    <source>
        <dbReference type="Pfam" id="PF21307"/>
    </source>
</evidence>
<dbReference type="InterPro" id="IPR012341">
    <property type="entry name" value="6hp_glycosidase-like_sf"/>
</dbReference>
<sequence length="787" mass="88926">MKKLDVMIEMLNRSTVFGLTCLLLFVVEKSYGQQSLWYTSPAENWEEALPLGNGRVGAMVFGKTGIERIQLNENSLWPGSPDDWGNSEGTPEDLAQIRAFLFAGENDKADSMLVAKLSRKSIVRSHQTMGDLWIDLGHGEMTDYNRRLSLDSALSIVRYKVEGYDFTQEAFISEPDQVLVIRLKTNHPEGINANVSLSRPQDQGFPTVVVKCLADNRLQMYGEVTQRKGMIDSKPFPILHGVKFNTLLDLQSDGTIRQKGDQSLQTNNSKELVIKLVSATSYYHSDYLEESLSQIKKLESKTYEMLLDRHLEDYQALFQRVRLDLGVGEMNLPTDERIRRVKSGSDDLGLETLLFDFGRYLLISSSRMGSLPANLQGLWNQHIEAPWNADYHMNINLQMNYWPAEVTNLSELHFPLFDFTDKMIPIGKVTASESYGMRGTVFGHSTDIWGPTFLNAATAYWGGWFGASGWMMQHYWEHYLFTEDLDFLEHRVFPALHEVAQFYADWLVEDPRDGQLVSSPSTSPENSFRNSSGKTVATTIGAASIQQIITEVFNNYLHTVNLLGKSTALSEDIKLKLPKLRSGLKIGSDGRLMEWDEEYEEVEKGHRHMSHLYAFHPGDRITKTKTPELFDAAKRTLEYRLAHGGAGTGWSRAWLINFSARLHDGDMAREHIKKLITASLYTNLFDAHPPFQIDGNFGYTSGVAEMLLQSHDGYIHLLPALPSQWSSGAVKGLKARGDVEVGVLWEEGKVKTFTLKSSKPKTVKVMRNGILEEYELLGSGVVQEFEK</sequence>
<dbReference type="InterPro" id="IPR027414">
    <property type="entry name" value="GH95_N_dom"/>
</dbReference>
<evidence type="ECO:0000259" key="1">
    <source>
        <dbReference type="Pfam" id="PF14498"/>
    </source>
</evidence>
<keyword evidence="5" id="KW-1185">Reference proteome</keyword>
<accession>A0ABW4VQL3</accession>
<proteinExistence type="predicted"/>
<comment type="caution">
    <text evidence="4">The sequence shown here is derived from an EMBL/GenBank/DDBJ whole genome shotgun (WGS) entry which is preliminary data.</text>
</comment>
<dbReference type="Pfam" id="PF14498">
    <property type="entry name" value="Glyco_hyd_65N_2"/>
    <property type="match status" value="1"/>
</dbReference>
<name>A0ABW4VQL3_9BACT</name>
<dbReference type="Proteomes" id="UP001597361">
    <property type="component" value="Unassembled WGS sequence"/>
</dbReference>
<evidence type="ECO:0000313" key="5">
    <source>
        <dbReference type="Proteomes" id="UP001597361"/>
    </source>
</evidence>
<dbReference type="Pfam" id="PF22124">
    <property type="entry name" value="Glyco_hydro_95_cat"/>
    <property type="match status" value="1"/>
</dbReference>
<dbReference type="GO" id="GO:0016787">
    <property type="term" value="F:hydrolase activity"/>
    <property type="evidence" value="ECO:0007669"/>
    <property type="project" value="UniProtKB-KW"/>
</dbReference>
<dbReference type="Gene3D" id="1.50.10.10">
    <property type="match status" value="1"/>
</dbReference>
<protein>
    <submittedName>
        <fullName evidence="4">Glycoside hydrolase N-terminal domain-containing protein</fullName>
    </submittedName>
</protein>
<organism evidence="4 5">
    <name type="scientific">Belliella marina</name>
    <dbReference type="NCBI Taxonomy" id="1644146"/>
    <lineage>
        <taxon>Bacteria</taxon>
        <taxon>Pseudomonadati</taxon>
        <taxon>Bacteroidota</taxon>
        <taxon>Cytophagia</taxon>
        <taxon>Cytophagales</taxon>
        <taxon>Cyclobacteriaceae</taxon>
        <taxon>Belliella</taxon>
    </lineage>
</organism>
<dbReference type="PANTHER" id="PTHR31084">
    <property type="entry name" value="ALPHA-L-FUCOSIDASE 2"/>
    <property type="match status" value="1"/>
</dbReference>
<dbReference type="RefSeq" id="WP_376888463.1">
    <property type="nucleotide sequence ID" value="NZ_JBHUHR010000046.1"/>
</dbReference>
<dbReference type="PIRSF" id="PIRSF007663">
    <property type="entry name" value="UCP007663"/>
    <property type="match status" value="1"/>
</dbReference>
<feature type="domain" description="Glycosyl hydrolase family 95 N-terminal" evidence="1">
    <location>
        <begin position="36"/>
        <end position="282"/>
    </location>
</feature>
<feature type="domain" description="Alpha fucosidase A-like C-terminal" evidence="2">
    <location>
        <begin position="709"/>
        <end position="768"/>
    </location>
</feature>
<evidence type="ECO:0000313" key="4">
    <source>
        <dbReference type="EMBL" id="MFD2036949.1"/>
    </source>
</evidence>
<feature type="domain" description="Glycosyl hydrolase family 95 catalytic" evidence="3">
    <location>
        <begin position="303"/>
        <end position="707"/>
    </location>
</feature>
<dbReference type="PANTHER" id="PTHR31084:SF0">
    <property type="entry name" value="ALPHA-L-FUCOSIDASE 2"/>
    <property type="match status" value="1"/>
</dbReference>
<keyword evidence="4" id="KW-0378">Hydrolase</keyword>